<evidence type="ECO:0000313" key="1">
    <source>
        <dbReference type="EMBL" id="NME69366.1"/>
    </source>
</evidence>
<sequence length="120" mass="13769">MKNLLLSIVLITISFVSFSEEKEPENVNLFDGRVEAYLDKMGLLSRIDPDLSFRDQYQNKTRYVLVQYCGAVAVFDLYNSGSVNVIHKNDCLTTDEQAQIWLKEVNKESKGTIARAKFLR</sequence>
<name>A0A7X9RVA2_9BACT</name>
<accession>A0A7X9RVA2</accession>
<comment type="caution">
    <text evidence="1">The sequence shown here is derived from an EMBL/GenBank/DDBJ whole genome shotgun (WGS) entry which is preliminary data.</text>
</comment>
<dbReference type="RefSeq" id="WP_169657643.1">
    <property type="nucleotide sequence ID" value="NZ_JABANE010000040.1"/>
</dbReference>
<dbReference type="EMBL" id="JABANE010000040">
    <property type="protein sequence ID" value="NME69366.1"/>
    <property type="molecule type" value="Genomic_DNA"/>
</dbReference>
<dbReference type="Proteomes" id="UP000576082">
    <property type="component" value="Unassembled WGS sequence"/>
</dbReference>
<organism evidence="1 2">
    <name type="scientific">Flammeovirga aprica JL-4</name>
    <dbReference type="NCBI Taxonomy" id="694437"/>
    <lineage>
        <taxon>Bacteria</taxon>
        <taxon>Pseudomonadati</taxon>
        <taxon>Bacteroidota</taxon>
        <taxon>Cytophagia</taxon>
        <taxon>Cytophagales</taxon>
        <taxon>Flammeovirgaceae</taxon>
        <taxon>Flammeovirga</taxon>
    </lineage>
</organism>
<evidence type="ECO:0000313" key="2">
    <source>
        <dbReference type="Proteomes" id="UP000576082"/>
    </source>
</evidence>
<protein>
    <submittedName>
        <fullName evidence="1">Uncharacterized protein</fullName>
    </submittedName>
</protein>
<keyword evidence="2" id="KW-1185">Reference proteome</keyword>
<dbReference type="AlphaFoldDB" id="A0A7X9RVA2"/>
<reference evidence="1 2" key="1">
    <citation type="submission" date="2020-04" db="EMBL/GenBank/DDBJ databases">
        <title>Flammeovirga sp. SR4, a novel species isolated from seawater.</title>
        <authorList>
            <person name="Wang X."/>
        </authorList>
    </citation>
    <scope>NUCLEOTIDE SEQUENCE [LARGE SCALE GENOMIC DNA]</scope>
    <source>
        <strain evidence="1 2">ATCC 23126</strain>
    </source>
</reference>
<gene>
    <name evidence="1" type="ORF">HHU12_15425</name>
</gene>
<proteinExistence type="predicted"/>